<evidence type="ECO:0008006" key="7">
    <source>
        <dbReference type="Google" id="ProtNLM"/>
    </source>
</evidence>
<dbReference type="RefSeq" id="WP_120698006.1">
    <property type="nucleotide sequence ID" value="NZ_RBDX01000013.1"/>
</dbReference>
<evidence type="ECO:0000313" key="3">
    <source>
        <dbReference type="EMBL" id="RKN07894.1"/>
    </source>
</evidence>
<accession>A0A3A9WEP7</accession>
<dbReference type="Proteomes" id="UP000268652">
    <property type="component" value="Unassembled WGS sequence"/>
</dbReference>
<dbReference type="PANTHER" id="PTHR34700:SF4">
    <property type="entry name" value="PHAGE-LIKE ELEMENT PBSX PROTEIN XKDP"/>
    <property type="match status" value="1"/>
</dbReference>
<protein>
    <recommendedName>
        <fullName evidence="7">Bacterial transcriptional activator domain-containing protein</fullName>
    </recommendedName>
</protein>
<evidence type="ECO:0000313" key="5">
    <source>
        <dbReference type="Proteomes" id="UP000268652"/>
    </source>
</evidence>
<comment type="caution">
    <text evidence="3">The sequence shown here is derived from an EMBL/GenBank/DDBJ whole genome shotgun (WGS) entry which is preliminary data.</text>
</comment>
<dbReference type="Gene3D" id="1.25.40.10">
    <property type="entry name" value="Tetratricopeptide repeat domain"/>
    <property type="match status" value="1"/>
</dbReference>
<evidence type="ECO:0000313" key="4">
    <source>
        <dbReference type="EMBL" id="RKN20652.1"/>
    </source>
</evidence>
<gene>
    <name evidence="4" type="ORF">D7318_17230</name>
    <name evidence="3" type="ORF">D7319_17690</name>
</gene>
<reference evidence="5 6" key="1">
    <citation type="submission" date="2018-09" db="EMBL/GenBank/DDBJ databases">
        <title>Streptomyces sp. nov. DS1-2, an endophytic actinomycete isolated from roots of Dendrobium scabrilingue.</title>
        <authorList>
            <person name="Kuncharoen N."/>
            <person name="Kudo T."/>
            <person name="Ohkuma M."/>
            <person name="Yuki M."/>
            <person name="Tanasupawat S."/>
        </authorList>
    </citation>
    <scope>NUCLEOTIDE SEQUENCE [LARGE SCALE GENOMIC DNA]</scope>
    <source>
        <strain evidence="3 6">AZ1-7</strain>
        <strain evidence="4 5">DS1-2</strain>
    </source>
</reference>
<evidence type="ECO:0000256" key="2">
    <source>
        <dbReference type="SAM" id="Phobius"/>
    </source>
</evidence>
<dbReference type="Proteomes" id="UP000275024">
    <property type="component" value="Unassembled WGS sequence"/>
</dbReference>
<dbReference type="OrthoDB" id="8444614at2"/>
<name>A0A3A9WEP7_9ACTN</name>
<dbReference type="InterPro" id="IPR036779">
    <property type="entry name" value="LysM_dom_sf"/>
</dbReference>
<proteinExistence type="predicted"/>
<feature type="transmembrane region" description="Helical" evidence="2">
    <location>
        <begin position="12"/>
        <end position="40"/>
    </location>
</feature>
<feature type="region of interest" description="Disordered" evidence="1">
    <location>
        <begin position="293"/>
        <end position="347"/>
    </location>
</feature>
<feature type="region of interest" description="Disordered" evidence="1">
    <location>
        <begin position="154"/>
        <end position="192"/>
    </location>
</feature>
<dbReference type="EMBL" id="RBDX01000013">
    <property type="protein sequence ID" value="RKN07894.1"/>
    <property type="molecule type" value="Genomic_DNA"/>
</dbReference>
<organism evidence="3 6">
    <name type="scientific">Streptomyces radicis</name>
    <dbReference type="NCBI Taxonomy" id="1750517"/>
    <lineage>
        <taxon>Bacteria</taxon>
        <taxon>Bacillati</taxon>
        <taxon>Actinomycetota</taxon>
        <taxon>Actinomycetes</taxon>
        <taxon>Kitasatosporales</taxon>
        <taxon>Streptomycetaceae</taxon>
        <taxon>Streptomyces</taxon>
    </lineage>
</organism>
<dbReference type="Gene3D" id="3.10.350.10">
    <property type="entry name" value="LysM domain"/>
    <property type="match status" value="1"/>
</dbReference>
<dbReference type="EMBL" id="RBDY01000012">
    <property type="protein sequence ID" value="RKN20652.1"/>
    <property type="molecule type" value="Genomic_DNA"/>
</dbReference>
<sequence length="947" mass="99516">MAQVRTGRGAGDVLRALVAFIALLALVVGVPLALASLIGWPLPSSAPSLDMLTDEISSDAFLKVLAVLVWVAWAQFTACVLVEAAAAISGVGIPRRVPGAGPSQLLARQLVGAVLLLTSAAASLTPGLSQLGPGGHGPGQANVVASAERIPGVVARSAPDGPGKMMDDRPAAGELGTLQSSESGDPAAVTPTAPADATKFYRIQPPEGRHHDTLWGVAERHLDDGLRYREIFQLNKDRVQPDGSRLTEASLIRPGWILEMPADAHGGELVELPGQSDQLTAEEAAEIEEYHETGGGAPLAPQPPPEEPDESDEPEEDGPGRPLPPSGGGGGTVPSEERPEAEVADSDGGLGLSEALLCAPLLAAGLLVALGRTRRAALWQSAAGALRRGVGDGLAPGTREAAAARDALLVGAAPRSVAFLDRALRHLAAALDADGKPLPPVYAAWLGESTLHLQLAAPAGRPPAPWGTSADETYWTIYENDVPQGETSAEAPYPGLVSLGTRDQLRLLLNLEAVPGAVAVTGEPHRRDAVLASLAAELATSGWSDRMTVTLVGFGDDLIPLAPTRVRHLADMTGLLEVMENETRLRMNRRTGAAAHLVLIGTPPTAEEAERLGALATVSAQVGIGYVVAADKPGLPGTAWQFEITDEGRLREPVMGLELAAQQLPAAGRAAVVELFAGLTRGGDAPDEERAPTPATPEVAIRLMGAYEIAGLPEPEPERAEQLREALALLLLHREGVHPRVLGAALWPRGVTDDVREAFTGRLRAWLGPHLVAEPDGRLTLAPTIGSDWDRLTALHHDTVVRGGRLAADERLRRLTEALTLARGPLLAERRERYGWLVHEIVDAQYPLVVAELALTLAAEQRKAGDAQGAYTAIRTALASAPADERLWNELLRAAHATGREEWLAGATSWLLGHHAHLFGPAQPLPAATESLLDEIHPGWRDLPPAG</sequence>
<keyword evidence="2" id="KW-0812">Transmembrane</keyword>
<keyword evidence="5" id="KW-1185">Reference proteome</keyword>
<dbReference type="PANTHER" id="PTHR34700">
    <property type="entry name" value="POTASSIUM BINDING PROTEIN KBP"/>
    <property type="match status" value="1"/>
</dbReference>
<dbReference type="InterPro" id="IPR052196">
    <property type="entry name" value="Bact_Kbp"/>
</dbReference>
<feature type="transmembrane region" description="Helical" evidence="2">
    <location>
        <begin position="60"/>
        <end position="93"/>
    </location>
</feature>
<feature type="compositionally biased region" description="Acidic residues" evidence="1">
    <location>
        <begin position="306"/>
        <end position="317"/>
    </location>
</feature>
<keyword evidence="2" id="KW-1133">Transmembrane helix</keyword>
<evidence type="ECO:0000256" key="1">
    <source>
        <dbReference type="SAM" id="MobiDB-lite"/>
    </source>
</evidence>
<dbReference type="InterPro" id="IPR011990">
    <property type="entry name" value="TPR-like_helical_dom_sf"/>
</dbReference>
<feature type="transmembrane region" description="Helical" evidence="2">
    <location>
        <begin position="105"/>
        <end position="124"/>
    </location>
</feature>
<dbReference type="AlphaFoldDB" id="A0A3A9WEP7"/>
<evidence type="ECO:0000313" key="6">
    <source>
        <dbReference type="Proteomes" id="UP000275024"/>
    </source>
</evidence>
<keyword evidence="2" id="KW-0472">Membrane</keyword>